<dbReference type="SMART" id="SM01017">
    <property type="entry name" value="Arrestin_C"/>
    <property type="match status" value="1"/>
</dbReference>
<dbReference type="Pfam" id="PF00339">
    <property type="entry name" value="Arrestin_N"/>
    <property type="match status" value="1"/>
</dbReference>
<dbReference type="InterPro" id="IPR050357">
    <property type="entry name" value="Arrestin_domain-protein"/>
</dbReference>
<dbReference type="InterPro" id="IPR014752">
    <property type="entry name" value="Arrestin-like_C"/>
</dbReference>
<dbReference type="InterPro" id="IPR014756">
    <property type="entry name" value="Ig_E-set"/>
</dbReference>
<accession>A0ABY7DTK0</accession>
<sequence length="445" mass="49332">MVNGSIVNEFSVSLDGRVGEAAPSLVYAGDAVRGSLHLEILQHMPLTCIYITVKGRGYVHWTNQQLRGPGKPRFKDTHHHAASEEYFERTLVLCGDNNVDGEEKCYLPAGRYSYPFQCQLPGRLPCSFEGEYGYVRYWVKAAIHKGRQIVQKTSVPFSVLSPLDLNGVPDSNKSVQESTEKTMCCLCCFSGPVSASIALPKRGFVPGEPIRFGAEISNFSSRRMASCSVELKMTTLFRADDDTRSTSQQVCKVKRKQKIGRGEEVTWYNDELVVPPLRVDPMGPAFDLSLPIEVVVGTVPHRIYRLEPQYMNVVRPSPDAASLRQQENHHHGNPNTQRPIGVPVLPTQDGQMIVNPSHVVPWTNGNGGAAGSELGSDKGQVQQRPSSRASNAPSTTSSSSTAHSKRISVIFVESVCQRGRPKVDDEHYRSGVRGFNPVYPFYRWR</sequence>
<evidence type="ECO:0000256" key="1">
    <source>
        <dbReference type="ARBA" id="ARBA00005298"/>
    </source>
</evidence>
<organism evidence="4 5">
    <name type="scientific">Mya arenaria</name>
    <name type="common">Soft-shell clam</name>
    <dbReference type="NCBI Taxonomy" id="6604"/>
    <lineage>
        <taxon>Eukaryota</taxon>
        <taxon>Metazoa</taxon>
        <taxon>Spiralia</taxon>
        <taxon>Lophotrochozoa</taxon>
        <taxon>Mollusca</taxon>
        <taxon>Bivalvia</taxon>
        <taxon>Autobranchia</taxon>
        <taxon>Heteroconchia</taxon>
        <taxon>Euheterodonta</taxon>
        <taxon>Imparidentia</taxon>
        <taxon>Neoheterodontei</taxon>
        <taxon>Myida</taxon>
        <taxon>Myoidea</taxon>
        <taxon>Myidae</taxon>
        <taxon>Mya</taxon>
    </lineage>
</organism>
<evidence type="ECO:0000313" key="4">
    <source>
        <dbReference type="EMBL" id="WAR00414.1"/>
    </source>
</evidence>
<evidence type="ECO:0000256" key="2">
    <source>
        <dbReference type="SAM" id="MobiDB-lite"/>
    </source>
</evidence>
<name>A0ABY7DTK0_MYAAR</name>
<feature type="domain" description="Arrestin C-terminal-like" evidence="3">
    <location>
        <begin position="189"/>
        <end position="301"/>
    </location>
</feature>
<gene>
    <name evidence="4" type="ORF">MAR_024786</name>
</gene>
<evidence type="ECO:0000313" key="5">
    <source>
        <dbReference type="Proteomes" id="UP001164746"/>
    </source>
</evidence>
<dbReference type="EMBL" id="CP111014">
    <property type="protein sequence ID" value="WAR00414.1"/>
    <property type="molecule type" value="Genomic_DNA"/>
</dbReference>
<feature type="compositionally biased region" description="Low complexity" evidence="2">
    <location>
        <begin position="384"/>
        <end position="402"/>
    </location>
</feature>
<dbReference type="Pfam" id="PF02752">
    <property type="entry name" value="Arrestin_C"/>
    <property type="match status" value="1"/>
</dbReference>
<dbReference type="PANTHER" id="PTHR11188:SF17">
    <property type="entry name" value="FI21816P1"/>
    <property type="match status" value="1"/>
</dbReference>
<dbReference type="PANTHER" id="PTHR11188">
    <property type="entry name" value="ARRESTIN DOMAIN CONTAINING PROTEIN"/>
    <property type="match status" value="1"/>
</dbReference>
<dbReference type="InterPro" id="IPR011022">
    <property type="entry name" value="Arrestin_C-like"/>
</dbReference>
<evidence type="ECO:0000259" key="3">
    <source>
        <dbReference type="SMART" id="SM01017"/>
    </source>
</evidence>
<dbReference type="Proteomes" id="UP001164746">
    <property type="component" value="Chromosome 3"/>
</dbReference>
<protein>
    <submittedName>
        <fullName evidence="4">ARRD3-like protein</fullName>
    </submittedName>
</protein>
<dbReference type="InterPro" id="IPR011021">
    <property type="entry name" value="Arrestin-like_N"/>
</dbReference>
<reference evidence="4" key="1">
    <citation type="submission" date="2022-11" db="EMBL/GenBank/DDBJ databases">
        <title>Centuries of genome instability and evolution in soft-shell clam transmissible cancer (bioRxiv).</title>
        <authorList>
            <person name="Hart S.F.M."/>
            <person name="Yonemitsu M.A."/>
            <person name="Giersch R.M."/>
            <person name="Beal B.F."/>
            <person name="Arriagada G."/>
            <person name="Davis B.W."/>
            <person name="Ostrander E.A."/>
            <person name="Goff S.P."/>
            <person name="Metzger M.J."/>
        </authorList>
    </citation>
    <scope>NUCLEOTIDE SEQUENCE</scope>
    <source>
        <strain evidence="4">MELC-2E11</strain>
        <tissue evidence="4">Siphon/mantle</tissue>
    </source>
</reference>
<proteinExistence type="inferred from homology"/>
<keyword evidence="5" id="KW-1185">Reference proteome</keyword>
<dbReference type="Gene3D" id="2.60.40.640">
    <property type="match status" value="2"/>
</dbReference>
<comment type="similarity">
    <text evidence="1">Belongs to the arrestin family.</text>
</comment>
<feature type="region of interest" description="Disordered" evidence="2">
    <location>
        <begin position="318"/>
        <end position="403"/>
    </location>
</feature>
<dbReference type="SUPFAM" id="SSF81296">
    <property type="entry name" value="E set domains"/>
    <property type="match status" value="2"/>
</dbReference>